<evidence type="ECO:0000259" key="8">
    <source>
        <dbReference type="Pfam" id="PF00590"/>
    </source>
</evidence>
<feature type="domain" description="Tetrapyrrole methylase" evidence="8">
    <location>
        <begin position="9"/>
        <end position="218"/>
    </location>
</feature>
<evidence type="ECO:0000256" key="7">
    <source>
        <dbReference type="ARBA" id="ARBA00025705"/>
    </source>
</evidence>
<evidence type="ECO:0000256" key="1">
    <source>
        <dbReference type="ARBA" id="ARBA00005879"/>
    </source>
</evidence>
<accession>A0A2S0P9H9</accession>
<dbReference type="OrthoDB" id="9815856at2"/>
<keyword evidence="3 9" id="KW-0489">Methyltransferase</keyword>
<dbReference type="InterPro" id="IPR000878">
    <property type="entry name" value="4pyrrol_Mease"/>
</dbReference>
<dbReference type="FunFam" id="3.40.1010.10:FF:000001">
    <property type="entry name" value="Siroheme synthase"/>
    <property type="match status" value="1"/>
</dbReference>
<evidence type="ECO:0000256" key="4">
    <source>
        <dbReference type="ARBA" id="ARBA00022679"/>
    </source>
</evidence>
<dbReference type="UniPathway" id="UPA00262">
    <property type="reaction ID" value="UER00211"/>
</dbReference>
<evidence type="ECO:0000313" key="10">
    <source>
        <dbReference type="Proteomes" id="UP000244173"/>
    </source>
</evidence>
<dbReference type="InterPro" id="IPR014777">
    <property type="entry name" value="4pyrrole_Mease_sub1"/>
</dbReference>
<dbReference type="SUPFAM" id="SSF53790">
    <property type="entry name" value="Tetrapyrrole methylase"/>
    <property type="match status" value="1"/>
</dbReference>
<organism evidence="9 10">
    <name type="scientific">Microvirgula aerodenitrificans</name>
    <dbReference type="NCBI Taxonomy" id="57480"/>
    <lineage>
        <taxon>Bacteria</taxon>
        <taxon>Pseudomonadati</taxon>
        <taxon>Pseudomonadota</taxon>
        <taxon>Betaproteobacteria</taxon>
        <taxon>Neisseriales</taxon>
        <taxon>Aquaspirillaceae</taxon>
        <taxon>Microvirgula</taxon>
    </lineage>
</organism>
<protein>
    <recommendedName>
        <fullName evidence="2">uroporphyrinogen-III C-methyltransferase</fullName>
        <ecNumber evidence="2">2.1.1.107</ecNumber>
    </recommendedName>
</protein>
<dbReference type="PANTHER" id="PTHR45790">
    <property type="entry name" value="SIROHEME SYNTHASE-RELATED"/>
    <property type="match status" value="1"/>
</dbReference>
<evidence type="ECO:0000256" key="2">
    <source>
        <dbReference type="ARBA" id="ARBA00012162"/>
    </source>
</evidence>
<name>A0A2S0P9H9_9NEIS</name>
<evidence type="ECO:0000313" key="9">
    <source>
        <dbReference type="EMBL" id="AVY93995.1"/>
    </source>
</evidence>
<dbReference type="STRING" id="1122240.GCA_000620105_02150"/>
<dbReference type="InterPro" id="IPR006366">
    <property type="entry name" value="CobA/CysG_C"/>
</dbReference>
<dbReference type="PANTHER" id="PTHR45790:SF3">
    <property type="entry name" value="S-ADENOSYL-L-METHIONINE-DEPENDENT UROPORPHYRINOGEN III METHYLTRANSFERASE, CHLOROPLASTIC"/>
    <property type="match status" value="1"/>
</dbReference>
<keyword evidence="4 9" id="KW-0808">Transferase</keyword>
<dbReference type="PROSITE" id="PS00839">
    <property type="entry name" value="SUMT_1"/>
    <property type="match status" value="1"/>
</dbReference>
<dbReference type="NCBIfam" id="NF004790">
    <property type="entry name" value="PRK06136.1"/>
    <property type="match status" value="1"/>
</dbReference>
<dbReference type="EC" id="2.1.1.107" evidence="2"/>
<evidence type="ECO:0000256" key="5">
    <source>
        <dbReference type="ARBA" id="ARBA00022691"/>
    </source>
</evidence>
<dbReference type="Gene3D" id="3.40.1010.10">
    <property type="entry name" value="Cobalt-precorrin-4 Transmethylase, Domain 1"/>
    <property type="match status" value="1"/>
</dbReference>
<dbReference type="InterPro" id="IPR003043">
    <property type="entry name" value="Uropor_MeTrfase_CS"/>
</dbReference>
<keyword evidence="5" id="KW-0949">S-adenosyl-L-methionine</keyword>
<dbReference type="Gene3D" id="3.30.950.10">
    <property type="entry name" value="Methyltransferase, Cobalt-precorrin-4 Transmethylase, Domain 2"/>
    <property type="match status" value="1"/>
</dbReference>
<dbReference type="KEGG" id="maer:DAI18_08020"/>
<comment type="similarity">
    <text evidence="1">Belongs to the precorrin methyltransferase family.</text>
</comment>
<dbReference type="AlphaFoldDB" id="A0A2S0P9H9"/>
<dbReference type="CDD" id="cd11642">
    <property type="entry name" value="SUMT"/>
    <property type="match status" value="1"/>
</dbReference>
<reference evidence="9 10" key="1">
    <citation type="submission" date="2018-04" db="EMBL/GenBank/DDBJ databases">
        <title>Denitrifier Microvirgula.</title>
        <authorList>
            <person name="Anderson E."/>
            <person name="Jang J."/>
            <person name="Ishii S."/>
        </authorList>
    </citation>
    <scope>NUCLEOTIDE SEQUENCE [LARGE SCALE GENOMIC DNA]</scope>
    <source>
        <strain evidence="9 10">BE2.4</strain>
    </source>
</reference>
<dbReference type="InterPro" id="IPR014776">
    <property type="entry name" value="4pyrrole_Mease_sub2"/>
</dbReference>
<evidence type="ECO:0000256" key="6">
    <source>
        <dbReference type="ARBA" id="ARBA00023244"/>
    </source>
</evidence>
<dbReference type="GO" id="GO:0019354">
    <property type="term" value="P:siroheme biosynthetic process"/>
    <property type="evidence" value="ECO:0007669"/>
    <property type="project" value="UniProtKB-UniPathway"/>
</dbReference>
<dbReference type="GO" id="GO:0032259">
    <property type="term" value="P:methylation"/>
    <property type="evidence" value="ECO:0007669"/>
    <property type="project" value="UniProtKB-KW"/>
</dbReference>
<dbReference type="NCBIfam" id="TIGR01469">
    <property type="entry name" value="cobA_cysG_Cterm"/>
    <property type="match status" value="1"/>
</dbReference>
<evidence type="ECO:0000256" key="3">
    <source>
        <dbReference type="ARBA" id="ARBA00022603"/>
    </source>
</evidence>
<dbReference type="RefSeq" id="WP_084300051.1">
    <property type="nucleotide sequence ID" value="NZ_CAURZP010000013.1"/>
</dbReference>
<dbReference type="Pfam" id="PF00590">
    <property type="entry name" value="TP_methylase"/>
    <property type="match status" value="1"/>
</dbReference>
<dbReference type="Proteomes" id="UP000244173">
    <property type="component" value="Chromosome"/>
</dbReference>
<proteinExistence type="inferred from homology"/>
<dbReference type="InterPro" id="IPR035996">
    <property type="entry name" value="4pyrrol_Methylase_sf"/>
</dbReference>
<dbReference type="GO" id="GO:0004851">
    <property type="term" value="F:uroporphyrin-III C-methyltransferase activity"/>
    <property type="evidence" value="ECO:0007669"/>
    <property type="project" value="UniProtKB-EC"/>
</dbReference>
<sequence length="264" mass="27317">MERATQPGKVWLVGAGPGSADLLTLRAARVLGQVDVWLIDDLVGEEIHQHARPDAVLEYVGKRGGRCSMRQADINERALAHALAGRSVARVKGGDPTLFGRGGEELAYLAAHGIEVEIVNGLTSGMAAAQSLGVGLTHRDFGHGVTFVTAHTADDGGPDWPALCAGGTTLVIYMGMSRLADIRDALCRAGKPADTPAAVVMNASRVDERQWCGSLATLTDALDAGLASPAIILVGGVLAHARHPQPAAFALPLAHATGDSLACC</sequence>
<keyword evidence="10" id="KW-1185">Reference proteome</keyword>
<keyword evidence="6" id="KW-0627">Porphyrin biosynthesis</keyword>
<dbReference type="InterPro" id="IPR050161">
    <property type="entry name" value="Siro_Cobalamin_biosynth"/>
</dbReference>
<gene>
    <name evidence="9" type="primary">cobA</name>
    <name evidence="9" type="ORF">DAI18_08020</name>
</gene>
<comment type="pathway">
    <text evidence="7">Porphyrin-containing compound metabolism; siroheme biosynthesis; precorrin-2 from uroporphyrinogen III: step 1/1.</text>
</comment>
<dbReference type="EMBL" id="CP028519">
    <property type="protein sequence ID" value="AVY93995.1"/>
    <property type="molecule type" value="Genomic_DNA"/>
</dbReference>